<evidence type="ECO:0000313" key="1">
    <source>
        <dbReference type="EMBL" id="TDQ69425.1"/>
    </source>
</evidence>
<sequence>MRVQLKRVCFVALLIFVIGGFITPTFAINDLRYSSYHNMTAEEIQKIVDETTGTQIDRFDFMLENNPDVLAVYGVIPDKAKGIEAYEYWLQMGNISRALADDEVMQSYHYANGGVVIGQGTQCVCYTSIMVLDERIDELTEKDMLAIKARVDYYASLEGLNDAPLVFFKGKMIDSYLTEEQLLYLYDSGYEGLRIYDGIENLTDLRSDFETVSMSSNNYAFDNEGLSGDPSLMTRIRSIFGGSAETVKLSSASNYDGLATERVRPMVGGLMIATSTSGGTIGYAAKEVNDSDSRGIVTVAHVFHFENATSYQPRQAYGNSNAIGTFSKMSKEGDSVFIPLNASDVKAAIYTGERDDQLLDVIGYEGAISSGMPLCKSGVVSGNTEGTYYGVRYNQTFTVKNGTINYTVNHVGVIKELSTESYSVPGDSGGPIYVKTRAIVNGTEQDVAVLLGILEGGDGDGTVYYVPCTEIRDRLGVVPLTLNDR</sequence>
<evidence type="ECO:0000313" key="2">
    <source>
        <dbReference type="Proteomes" id="UP000294855"/>
    </source>
</evidence>
<dbReference type="RefSeq" id="WP_133517218.1">
    <property type="nucleotide sequence ID" value="NZ_JAHDUW010000002.1"/>
</dbReference>
<keyword evidence="2" id="KW-1185">Reference proteome</keyword>
<name>A0A484F5E8_9EURY</name>
<comment type="caution">
    <text evidence="1">The sequence shown here is derived from an EMBL/GenBank/DDBJ whole genome shotgun (WGS) entry which is preliminary data.</text>
</comment>
<dbReference type="InterPro" id="IPR009003">
    <property type="entry name" value="Peptidase_S1_PA"/>
</dbReference>
<dbReference type="SUPFAM" id="SSF50494">
    <property type="entry name" value="Trypsin-like serine proteases"/>
    <property type="match status" value="1"/>
</dbReference>
<dbReference type="Proteomes" id="UP000294855">
    <property type="component" value="Unassembled WGS sequence"/>
</dbReference>
<proteinExistence type="predicted"/>
<accession>A0A484F5E8</accession>
<dbReference type="Gene3D" id="2.40.10.10">
    <property type="entry name" value="Trypsin-like serine proteases"/>
    <property type="match status" value="2"/>
</dbReference>
<dbReference type="AlphaFoldDB" id="A0A484F5E8"/>
<protein>
    <submittedName>
        <fullName evidence="1">Uncharacterized protein</fullName>
    </submittedName>
</protein>
<reference evidence="1 2" key="1">
    <citation type="submission" date="2019-03" db="EMBL/GenBank/DDBJ databases">
        <title>Genomic Encyclopedia of Type Strains, Phase IV (KMG-IV): sequencing the most valuable type-strain genomes for metagenomic binning, comparative biology and taxonomic classification.</title>
        <authorList>
            <person name="Goeker M."/>
        </authorList>
    </citation>
    <scope>NUCLEOTIDE SEQUENCE [LARGE SCALE GENOMIC DNA]</scope>
    <source>
        <strain evidence="1 2">DSM 13328</strain>
    </source>
</reference>
<dbReference type="InterPro" id="IPR043504">
    <property type="entry name" value="Peptidase_S1_PA_chymotrypsin"/>
</dbReference>
<gene>
    <name evidence="1" type="ORF">C7391_0751</name>
</gene>
<organism evidence="1 2">
    <name type="scientific">Methanimicrococcus blatticola</name>
    <dbReference type="NCBI Taxonomy" id="91560"/>
    <lineage>
        <taxon>Archaea</taxon>
        <taxon>Methanobacteriati</taxon>
        <taxon>Methanobacteriota</taxon>
        <taxon>Stenosarchaea group</taxon>
        <taxon>Methanomicrobia</taxon>
        <taxon>Methanosarcinales</taxon>
        <taxon>Methanosarcinaceae</taxon>
        <taxon>Methanimicrococcus</taxon>
    </lineage>
</organism>
<dbReference type="EMBL" id="SNYS01000007">
    <property type="protein sequence ID" value="TDQ69425.1"/>
    <property type="molecule type" value="Genomic_DNA"/>
</dbReference>